<dbReference type="GO" id="GO:0019877">
    <property type="term" value="P:diaminopimelate biosynthetic process"/>
    <property type="evidence" value="ECO:0007669"/>
    <property type="project" value="UniProtKB-KW"/>
</dbReference>
<evidence type="ECO:0000313" key="15">
    <source>
        <dbReference type="EMBL" id="CAB4690323.1"/>
    </source>
</evidence>
<evidence type="ECO:0000256" key="5">
    <source>
        <dbReference type="ARBA" id="ARBA00022915"/>
    </source>
</evidence>
<comment type="catalytic activity">
    <reaction evidence="11">
        <text>(S)-2,3,4,5-tetrahydrodipicolinate + NADP(+) + H2O = (2S,4S)-4-hydroxy-2,3,4,5-tetrahydrodipicolinate + NADPH + H(+)</text>
        <dbReference type="Rhea" id="RHEA:35331"/>
        <dbReference type="ChEBI" id="CHEBI:15377"/>
        <dbReference type="ChEBI" id="CHEBI:15378"/>
        <dbReference type="ChEBI" id="CHEBI:16845"/>
        <dbReference type="ChEBI" id="CHEBI:57783"/>
        <dbReference type="ChEBI" id="CHEBI:58349"/>
        <dbReference type="ChEBI" id="CHEBI:67139"/>
        <dbReference type="EC" id="1.17.1.8"/>
    </reaction>
</comment>
<keyword evidence="3" id="KW-0028">Amino-acid biosynthesis</keyword>
<dbReference type="InterPro" id="IPR036291">
    <property type="entry name" value="NAD(P)-bd_dom_sf"/>
</dbReference>
<comment type="pathway">
    <text evidence="9">Amino-acid biosynthesis; L-lysine biosynthesis via DAP pathway; (S)-tetrahydrodipicolinate from L-aspartate: step 4/4.</text>
</comment>
<accession>A0A6J6P160</accession>
<keyword evidence="4" id="KW-0521">NADP</keyword>
<keyword evidence="6" id="KW-0560">Oxidoreductase</keyword>
<keyword evidence="8" id="KW-0457">Lysine biosynthesis</keyword>
<dbReference type="HAMAP" id="MF_00102">
    <property type="entry name" value="DapB"/>
    <property type="match status" value="1"/>
</dbReference>
<organism evidence="15">
    <name type="scientific">freshwater metagenome</name>
    <dbReference type="NCBI Taxonomy" id="449393"/>
    <lineage>
        <taxon>unclassified sequences</taxon>
        <taxon>metagenomes</taxon>
        <taxon>ecological metagenomes</taxon>
    </lineage>
</organism>
<feature type="domain" description="Dihydrodipicolinate reductase N-terminal" evidence="13">
    <location>
        <begin position="1"/>
        <end position="105"/>
    </location>
</feature>
<evidence type="ECO:0000256" key="1">
    <source>
        <dbReference type="ARBA" id="ARBA00006642"/>
    </source>
</evidence>
<dbReference type="CDD" id="cd02274">
    <property type="entry name" value="DHDPR_N"/>
    <property type="match status" value="1"/>
</dbReference>
<dbReference type="InterPro" id="IPR000846">
    <property type="entry name" value="DapB_N"/>
</dbReference>
<gene>
    <name evidence="15" type="ORF">UFOPK2576_00393</name>
</gene>
<keyword evidence="5" id="KW-0220">Diaminopimelate biosynthesis</keyword>
<keyword evidence="7" id="KW-0520">NAD</keyword>
<dbReference type="Pfam" id="PF01113">
    <property type="entry name" value="DapB_N"/>
    <property type="match status" value="1"/>
</dbReference>
<dbReference type="InterPro" id="IPR022664">
    <property type="entry name" value="DapB_N_CS"/>
</dbReference>
<dbReference type="PANTHER" id="PTHR20836">
    <property type="entry name" value="DIHYDRODIPICOLINATE REDUCTASE"/>
    <property type="match status" value="1"/>
</dbReference>
<dbReference type="Gene3D" id="3.30.360.10">
    <property type="entry name" value="Dihydrodipicolinate Reductase, domain 2"/>
    <property type="match status" value="1"/>
</dbReference>
<dbReference type="Pfam" id="PF05173">
    <property type="entry name" value="DapB_C"/>
    <property type="match status" value="1"/>
</dbReference>
<feature type="domain" description="Dihydrodipicolinate reductase C-terminal" evidence="14">
    <location>
        <begin position="108"/>
        <end position="242"/>
    </location>
</feature>
<evidence type="ECO:0000256" key="4">
    <source>
        <dbReference type="ARBA" id="ARBA00022857"/>
    </source>
</evidence>
<comment type="catalytic activity">
    <reaction evidence="12">
        <text>(S)-2,3,4,5-tetrahydrodipicolinate + NAD(+) + H2O = (2S,4S)-4-hydroxy-2,3,4,5-tetrahydrodipicolinate + NADH + H(+)</text>
        <dbReference type="Rhea" id="RHEA:35323"/>
        <dbReference type="ChEBI" id="CHEBI:15377"/>
        <dbReference type="ChEBI" id="CHEBI:15378"/>
        <dbReference type="ChEBI" id="CHEBI:16845"/>
        <dbReference type="ChEBI" id="CHEBI:57540"/>
        <dbReference type="ChEBI" id="CHEBI:57945"/>
        <dbReference type="ChEBI" id="CHEBI:67139"/>
        <dbReference type="EC" id="1.17.1.8"/>
    </reaction>
</comment>
<dbReference type="GO" id="GO:0009089">
    <property type="term" value="P:lysine biosynthetic process via diaminopimelate"/>
    <property type="evidence" value="ECO:0007669"/>
    <property type="project" value="InterPro"/>
</dbReference>
<dbReference type="GO" id="GO:0005829">
    <property type="term" value="C:cytosol"/>
    <property type="evidence" value="ECO:0007669"/>
    <property type="project" value="TreeGrafter"/>
</dbReference>
<evidence type="ECO:0000256" key="10">
    <source>
        <dbReference type="ARBA" id="ARBA00038983"/>
    </source>
</evidence>
<evidence type="ECO:0000256" key="9">
    <source>
        <dbReference type="ARBA" id="ARBA00037922"/>
    </source>
</evidence>
<evidence type="ECO:0000256" key="11">
    <source>
        <dbReference type="ARBA" id="ARBA00049080"/>
    </source>
</evidence>
<dbReference type="InterPro" id="IPR022663">
    <property type="entry name" value="DapB_C"/>
</dbReference>
<dbReference type="GO" id="GO:0008839">
    <property type="term" value="F:4-hydroxy-tetrahydrodipicolinate reductase"/>
    <property type="evidence" value="ECO:0007669"/>
    <property type="project" value="UniProtKB-EC"/>
</dbReference>
<dbReference type="SUPFAM" id="SSF55347">
    <property type="entry name" value="Glyceraldehyde-3-phosphate dehydrogenase-like, C-terminal domain"/>
    <property type="match status" value="1"/>
</dbReference>
<keyword evidence="2" id="KW-0963">Cytoplasm</keyword>
<evidence type="ECO:0000256" key="3">
    <source>
        <dbReference type="ARBA" id="ARBA00022605"/>
    </source>
</evidence>
<evidence type="ECO:0000259" key="14">
    <source>
        <dbReference type="Pfam" id="PF05173"/>
    </source>
</evidence>
<dbReference type="FunFam" id="3.30.360.10:FF:000009">
    <property type="entry name" value="4-hydroxy-tetrahydrodipicolinate reductase"/>
    <property type="match status" value="1"/>
</dbReference>
<evidence type="ECO:0000256" key="6">
    <source>
        <dbReference type="ARBA" id="ARBA00023002"/>
    </source>
</evidence>
<dbReference type="PANTHER" id="PTHR20836:SF0">
    <property type="entry name" value="4-HYDROXY-TETRAHYDRODIPICOLINATE REDUCTASE 1, CHLOROPLASTIC-RELATED"/>
    <property type="match status" value="1"/>
</dbReference>
<dbReference type="SUPFAM" id="SSF51735">
    <property type="entry name" value="NAD(P)-binding Rossmann-fold domains"/>
    <property type="match status" value="1"/>
</dbReference>
<name>A0A6J6P160_9ZZZZ</name>
<dbReference type="NCBIfam" id="TIGR00036">
    <property type="entry name" value="dapB"/>
    <property type="match status" value="1"/>
</dbReference>
<dbReference type="AlphaFoldDB" id="A0A6J6P160"/>
<evidence type="ECO:0000259" key="13">
    <source>
        <dbReference type="Pfam" id="PF01113"/>
    </source>
</evidence>
<evidence type="ECO:0000256" key="12">
    <source>
        <dbReference type="ARBA" id="ARBA00049396"/>
    </source>
</evidence>
<dbReference type="PIRSF" id="PIRSF000161">
    <property type="entry name" value="DHPR"/>
    <property type="match status" value="1"/>
</dbReference>
<dbReference type="EC" id="1.17.1.8" evidence="10"/>
<evidence type="ECO:0000256" key="2">
    <source>
        <dbReference type="ARBA" id="ARBA00022490"/>
    </source>
</evidence>
<dbReference type="InterPro" id="IPR023940">
    <property type="entry name" value="DHDPR_bac"/>
</dbReference>
<reference evidence="15" key="1">
    <citation type="submission" date="2020-05" db="EMBL/GenBank/DDBJ databases">
        <authorList>
            <person name="Chiriac C."/>
            <person name="Salcher M."/>
            <person name="Ghai R."/>
            <person name="Kavagutti S V."/>
        </authorList>
    </citation>
    <scope>NUCLEOTIDE SEQUENCE</scope>
</reference>
<dbReference type="Gene3D" id="3.40.50.720">
    <property type="entry name" value="NAD(P)-binding Rossmann-like Domain"/>
    <property type="match status" value="1"/>
</dbReference>
<comment type="similarity">
    <text evidence="1">Belongs to the DapB family.</text>
</comment>
<dbReference type="EMBL" id="CAEZXQ010000037">
    <property type="protein sequence ID" value="CAB4690323.1"/>
    <property type="molecule type" value="Genomic_DNA"/>
</dbReference>
<evidence type="ECO:0000256" key="8">
    <source>
        <dbReference type="ARBA" id="ARBA00023154"/>
    </source>
</evidence>
<dbReference type="PROSITE" id="PS01298">
    <property type="entry name" value="DAPB"/>
    <property type="match status" value="1"/>
</dbReference>
<sequence length="248" mass="26278">MKVAVLGAKGRMGAETVVAIESANDLTLSAALDLGDSLDQLVKTGTEVVVDFTHPDSVMKNLEFAINNGIHVVVGTTGFDDKKLSELKNLLSKNPKVGALIAPNFGLGAVLMMQFSQKAAQYFESVEIIELHHANKVDAPSGTAIRTAELITDARKQSKKGAMPDASKTIIPGARGAKVGDVPIHSVRSHGYVAHQEVIFGDAGETLSIRHDSINRAGFMPGVLIGVRNVATHPGLTIGLENYMEGMK</sequence>
<evidence type="ECO:0000256" key="7">
    <source>
        <dbReference type="ARBA" id="ARBA00023027"/>
    </source>
</evidence>
<proteinExistence type="inferred from homology"/>
<protein>
    <recommendedName>
        <fullName evidence="10">4-hydroxy-tetrahydrodipicolinate reductase</fullName>
        <ecNumber evidence="10">1.17.1.8</ecNumber>
    </recommendedName>
</protein>